<dbReference type="NCBIfam" id="NF001539">
    <property type="entry name" value="PRK00364.3-5"/>
    <property type="match status" value="1"/>
</dbReference>
<dbReference type="PRINTS" id="PR00297">
    <property type="entry name" value="CHAPERONIN10"/>
</dbReference>
<evidence type="ECO:0000256" key="1">
    <source>
        <dbReference type="ARBA" id="ARBA00006975"/>
    </source>
</evidence>
<dbReference type="RefSeq" id="WP_109967835.1">
    <property type="nucleotide sequence ID" value="NZ_CP176093.1"/>
</dbReference>
<protein>
    <submittedName>
        <fullName evidence="4">Co-chaperone GroES</fullName>
    </submittedName>
</protein>
<dbReference type="Proteomes" id="UP000245657">
    <property type="component" value="Unassembled WGS sequence"/>
</dbReference>
<dbReference type="Gene3D" id="2.30.33.40">
    <property type="entry name" value="GroES chaperonin"/>
    <property type="match status" value="1"/>
</dbReference>
<evidence type="ECO:0000313" key="4">
    <source>
        <dbReference type="EMBL" id="PWR73181.1"/>
    </source>
</evidence>
<dbReference type="SUPFAM" id="SSF50129">
    <property type="entry name" value="GroES-like"/>
    <property type="match status" value="1"/>
</dbReference>
<dbReference type="FunFam" id="2.30.33.40:FF:000001">
    <property type="entry name" value="10 kDa chaperonin"/>
    <property type="match status" value="1"/>
</dbReference>
<comment type="caution">
    <text evidence="4">The sequence shown here is derived from an EMBL/GenBank/DDBJ whole genome shotgun (WGS) entry which is preliminary data.</text>
</comment>
<dbReference type="GeneID" id="97549900"/>
<dbReference type="GO" id="GO:0005524">
    <property type="term" value="F:ATP binding"/>
    <property type="evidence" value="ECO:0007669"/>
    <property type="project" value="InterPro"/>
</dbReference>
<dbReference type="GO" id="GO:0044183">
    <property type="term" value="F:protein folding chaperone"/>
    <property type="evidence" value="ECO:0007669"/>
    <property type="project" value="InterPro"/>
</dbReference>
<sequence length="90" mass="10111">MSITPIGPRVLIKPYKQEEKTKGGIYIPESAKEKKKQGDVISVGTFEDGKPLPLKAGDKVIYGGYSQEEVEFDKEDYIIVEFKNIVAKFD</sequence>
<dbReference type="EMBL" id="QGMY01000003">
    <property type="protein sequence ID" value="PWR73181.1"/>
    <property type="molecule type" value="Genomic_DNA"/>
</dbReference>
<dbReference type="OrthoDB" id="146036at2157"/>
<accession>A0A2V2NC75</accession>
<dbReference type="AlphaFoldDB" id="A0A2V2NC75"/>
<dbReference type="InterPro" id="IPR011032">
    <property type="entry name" value="GroES-like_sf"/>
</dbReference>
<name>A0A2V2NC75_9EURY</name>
<evidence type="ECO:0000256" key="2">
    <source>
        <dbReference type="ARBA" id="ARBA00023186"/>
    </source>
</evidence>
<dbReference type="HAMAP" id="MF_00580">
    <property type="entry name" value="CH10"/>
    <property type="match status" value="1"/>
</dbReference>
<dbReference type="GO" id="GO:0046872">
    <property type="term" value="F:metal ion binding"/>
    <property type="evidence" value="ECO:0007669"/>
    <property type="project" value="TreeGrafter"/>
</dbReference>
<dbReference type="PANTHER" id="PTHR10772">
    <property type="entry name" value="10 KDA HEAT SHOCK PROTEIN"/>
    <property type="match status" value="1"/>
</dbReference>
<proteinExistence type="inferred from homology"/>
<gene>
    <name evidence="4" type="ORF">DK846_04965</name>
</gene>
<evidence type="ECO:0000313" key="5">
    <source>
        <dbReference type="Proteomes" id="UP000245657"/>
    </source>
</evidence>
<dbReference type="InterPro" id="IPR037124">
    <property type="entry name" value="Chaperonin_GroES_sf"/>
</dbReference>
<organism evidence="4 5">
    <name type="scientific">Methanospirillum lacunae</name>
    <dbReference type="NCBI Taxonomy" id="668570"/>
    <lineage>
        <taxon>Archaea</taxon>
        <taxon>Methanobacteriati</taxon>
        <taxon>Methanobacteriota</taxon>
        <taxon>Stenosarchaea group</taxon>
        <taxon>Methanomicrobia</taxon>
        <taxon>Methanomicrobiales</taxon>
        <taxon>Methanospirillaceae</taxon>
        <taxon>Methanospirillum</taxon>
    </lineage>
</organism>
<dbReference type="InterPro" id="IPR020818">
    <property type="entry name" value="Chaperonin_GroES"/>
</dbReference>
<dbReference type="Pfam" id="PF00166">
    <property type="entry name" value="Cpn10"/>
    <property type="match status" value="1"/>
</dbReference>
<keyword evidence="2 3" id="KW-0143">Chaperone</keyword>
<evidence type="ECO:0000256" key="3">
    <source>
        <dbReference type="RuleBase" id="RU003479"/>
    </source>
</evidence>
<keyword evidence="5" id="KW-1185">Reference proteome</keyword>
<dbReference type="GO" id="GO:0051082">
    <property type="term" value="F:unfolded protein binding"/>
    <property type="evidence" value="ECO:0007669"/>
    <property type="project" value="TreeGrafter"/>
</dbReference>
<dbReference type="PANTHER" id="PTHR10772:SF63">
    <property type="entry name" value="20 KDA CHAPERONIN, CHLOROPLASTIC"/>
    <property type="match status" value="1"/>
</dbReference>
<reference evidence="4 5" key="1">
    <citation type="submission" date="2018-05" db="EMBL/GenBank/DDBJ databases">
        <title>Draft genome of Methanospirillum lacunae Ki8-1.</title>
        <authorList>
            <person name="Dueholm M.S."/>
            <person name="Nielsen P.H."/>
            <person name="Bakmann L.F."/>
            <person name="Otzen D.E."/>
        </authorList>
    </citation>
    <scope>NUCLEOTIDE SEQUENCE [LARGE SCALE GENOMIC DNA]</scope>
    <source>
        <strain evidence="4 5">Ki8-1</strain>
    </source>
</reference>
<dbReference type="GO" id="GO:0051087">
    <property type="term" value="F:protein-folding chaperone binding"/>
    <property type="evidence" value="ECO:0007669"/>
    <property type="project" value="TreeGrafter"/>
</dbReference>
<dbReference type="SMART" id="SM00883">
    <property type="entry name" value="Cpn10"/>
    <property type="match status" value="1"/>
</dbReference>
<dbReference type="CDD" id="cd00320">
    <property type="entry name" value="cpn10"/>
    <property type="match status" value="1"/>
</dbReference>
<comment type="similarity">
    <text evidence="1 3">Belongs to the GroES chaperonin family.</text>
</comment>